<dbReference type="Proteomes" id="UP000005306">
    <property type="component" value="Unassembled WGS sequence"/>
</dbReference>
<protein>
    <submittedName>
        <fullName evidence="2">Outer membrane lipoprotein carrier protein</fullName>
    </submittedName>
</protein>
<evidence type="ECO:0000313" key="2">
    <source>
        <dbReference type="EMBL" id="EAS84995.1"/>
    </source>
</evidence>
<dbReference type="Gene3D" id="2.50.20.10">
    <property type="entry name" value="Lipoprotein localisation LolA/LolB/LppX"/>
    <property type="match status" value="1"/>
</dbReference>
<comment type="caution">
    <text evidence="2">The sequence shown here is derived from an EMBL/GenBank/DDBJ whole genome shotgun (WGS) entry which is preliminary data.</text>
</comment>
<keyword evidence="2" id="KW-0449">Lipoprotein</keyword>
<dbReference type="PANTHER" id="PTHR35869:SF1">
    <property type="entry name" value="OUTER-MEMBRANE LIPOPROTEIN CARRIER PROTEIN"/>
    <property type="match status" value="1"/>
</dbReference>
<accession>Q1V183</accession>
<dbReference type="SUPFAM" id="SSF89392">
    <property type="entry name" value="Prokaryotic lipoproteins and lipoprotein localization factors"/>
    <property type="match status" value="1"/>
</dbReference>
<dbReference type="AlphaFoldDB" id="Q1V183"/>
<proteinExistence type="predicted"/>
<dbReference type="Pfam" id="PF03548">
    <property type="entry name" value="LolA"/>
    <property type="match status" value="1"/>
</dbReference>
<gene>
    <name evidence="2" type="ORF">PU1002_04721</name>
</gene>
<dbReference type="HOGENOM" id="CLU_1465689_0_0_5"/>
<dbReference type="EMBL" id="AAPV01000001">
    <property type="protein sequence ID" value="EAS84995.1"/>
    <property type="molecule type" value="Genomic_DNA"/>
</dbReference>
<organism evidence="2 3">
    <name type="scientific">Pelagibacter ubique (strain HTCC1002)</name>
    <dbReference type="NCBI Taxonomy" id="314261"/>
    <lineage>
        <taxon>Bacteria</taxon>
        <taxon>Pseudomonadati</taxon>
        <taxon>Pseudomonadota</taxon>
        <taxon>Alphaproteobacteria</taxon>
        <taxon>Candidatus Pelagibacterales</taxon>
        <taxon>Candidatus Pelagibacteraceae</taxon>
        <taxon>Candidatus Pelagibacter</taxon>
    </lineage>
</organism>
<name>Q1V183_PELU1</name>
<reference evidence="2 3" key="1">
    <citation type="submission" date="2006-04" db="EMBL/GenBank/DDBJ databases">
        <authorList>
            <person name="Giovannoni S.J."/>
            <person name="Cho J.-C."/>
            <person name="Ferriera S."/>
            <person name="Johnson J."/>
            <person name="Kravitz S."/>
            <person name="Halpern A."/>
            <person name="Remington K."/>
            <person name="Beeson K."/>
            <person name="Tran B."/>
            <person name="Rogers Y.-H."/>
            <person name="Friedman R."/>
            <person name="Venter J.C."/>
        </authorList>
    </citation>
    <scope>NUCLEOTIDE SEQUENCE [LARGE SCALE GENOMIC DNA]</scope>
    <source>
        <strain evidence="2 3">HTCC1002</strain>
    </source>
</reference>
<evidence type="ECO:0000256" key="1">
    <source>
        <dbReference type="ARBA" id="ARBA00022729"/>
    </source>
</evidence>
<keyword evidence="1" id="KW-0732">Signal</keyword>
<sequence>MLKVIIILLFFSFYLPGNSSPKDKIISQMKLTNNLNFNFKQTINDKSEDGKCIIEYPKKIFCVYNNANKKILVSNGSSLVIETNNKGSYYRYPLNKTPLEFLLDKEYLISKIEKLEPRDIDNKYLNFKIFENNNEINIFFDKKDLNLIGWQTKDIYQNLSITFISSIKKNQEIDGNIFKLPENN</sequence>
<dbReference type="InterPro" id="IPR004564">
    <property type="entry name" value="OM_lipoprot_carrier_LolA-like"/>
</dbReference>
<dbReference type="InterPro" id="IPR029046">
    <property type="entry name" value="LolA/LolB/LppX"/>
</dbReference>
<evidence type="ECO:0000313" key="3">
    <source>
        <dbReference type="Proteomes" id="UP000005306"/>
    </source>
</evidence>
<dbReference type="PANTHER" id="PTHR35869">
    <property type="entry name" value="OUTER-MEMBRANE LIPOPROTEIN CARRIER PROTEIN"/>
    <property type="match status" value="1"/>
</dbReference>